<keyword evidence="1" id="KW-0560">Oxidoreductase</keyword>
<gene>
    <name evidence="4" type="ORF">C4K68_06555</name>
</gene>
<dbReference type="CDD" id="cd12164">
    <property type="entry name" value="GDH_like_2"/>
    <property type="match status" value="1"/>
</dbReference>
<evidence type="ECO:0000256" key="2">
    <source>
        <dbReference type="ARBA" id="ARBA00023027"/>
    </source>
</evidence>
<accession>A0A2S5KUV0</accession>
<dbReference type="InterPro" id="IPR006140">
    <property type="entry name" value="D-isomer_DH_NAD-bd"/>
</dbReference>
<dbReference type="InterPro" id="IPR029753">
    <property type="entry name" value="D-isomer_DH_CS"/>
</dbReference>
<dbReference type="PANTHER" id="PTHR43333">
    <property type="entry name" value="2-HACID_DH_C DOMAIN-CONTAINING PROTEIN"/>
    <property type="match status" value="1"/>
</dbReference>
<dbReference type="Gene3D" id="3.40.50.720">
    <property type="entry name" value="NAD(P)-binding Rossmann-like Domain"/>
    <property type="match status" value="2"/>
</dbReference>
<dbReference type="GO" id="GO:0016616">
    <property type="term" value="F:oxidoreductase activity, acting on the CH-OH group of donors, NAD or NADP as acceptor"/>
    <property type="evidence" value="ECO:0007669"/>
    <property type="project" value="UniProtKB-ARBA"/>
</dbReference>
<feature type="domain" description="D-isomer specific 2-hydroxyacid dehydrogenase NAD-binding" evidence="3">
    <location>
        <begin position="101"/>
        <end position="271"/>
    </location>
</feature>
<proteinExistence type="predicted"/>
<dbReference type="GO" id="GO:0051287">
    <property type="term" value="F:NAD binding"/>
    <property type="evidence" value="ECO:0007669"/>
    <property type="project" value="InterPro"/>
</dbReference>
<dbReference type="Proteomes" id="UP000238196">
    <property type="component" value="Unassembled WGS sequence"/>
</dbReference>
<keyword evidence="2" id="KW-0520">NAD</keyword>
<dbReference type="EMBL" id="PRLP01000017">
    <property type="protein sequence ID" value="PPC78289.1"/>
    <property type="molecule type" value="Genomic_DNA"/>
</dbReference>
<comment type="caution">
    <text evidence="4">The sequence shown here is derived from an EMBL/GenBank/DDBJ whole genome shotgun (WGS) entry which is preliminary data.</text>
</comment>
<evidence type="ECO:0000313" key="4">
    <source>
        <dbReference type="EMBL" id="PPC78289.1"/>
    </source>
</evidence>
<dbReference type="PANTHER" id="PTHR43333:SF1">
    <property type="entry name" value="D-ISOMER SPECIFIC 2-HYDROXYACID DEHYDROGENASE NAD-BINDING DOMAIN-CONTAINING PROTEIN"/>
    <property type="match status" value="1"/>
</dbReference>
<evidence type="ECO:0000259" key="3">
    <source>
        <dbReference type="Pfam" id="PF02826"/>
    </source>
</evidence>
<evidence type="ECO:0000313" key="5">
    <source>
        <dbReference type="Proteomes" id="UP000238196"/>
    </source>
</evidence>
<organism evidence="4 5">
    <name type="scientific">Proteobacteria bacterium 228</name>
    <dbReference type="NCBI Taxonomy" id="2083153"/>
    <lineage>
        <taxon>Bacteria</taxon>
        <taxon>Pseudomonadati</taxon>
        <taxon>Pseudomonadota</taxon>
    </lineage>
</organism>
<dbReference type="OrthoDB" id="5288385at2"/>
<evidence type="ECO:0000256" key="1">
    <source>
        <dbReference type="ARBA" id="ARBA00023002"/>
    </source>
</evidence>
<protein>
    <submittedName>
        <fullName evidence="4">Glyoxylate/hydroxypyruvate reductase A</fullName>
    </submittedName>
</protein>
<dbReference type="PROSITE" id="PS00671">
    <property type="entry name" value="D_2_HYDROXYACID_DH_3"/>
    <property type="match status" value="1"/>
</dbReference>
<dbReference type="SUPFAM" id="SSF51735">
    <property type="entry name" value="NAD(P)-binding Rossmann-fold domains"/>
    <property type="match status" value="1"/>
</dbReference>
<name>A0A2S5KUV0_9PROT</name>
<dbReference type="AlphaFoldDB" id="A0A2S5KUV0"/>
<dbReference type="InterPro" id="IPR036291">
    <property type="entry name" value="NAD(P)-bd_dom_sf"/>
</dbReference>
<sequence length="305" mass="33837">MLYLYVDSDREIWQESLQLKLPLDVVAWPHSVDAEQVEYVAAWNPPDGFFAPFTHLKGIFALGAGLDRFHKRDDIAPGTPLIRLTDAGMAQQMLEYVLHGILHFQRDFDRYLQQQEQNIWQSWPYRSARELRVSVLGLGELGGHVAQVLAQLGYQVQGWSRTPKHLEGITTCHGMAALPNLLQHTDVLVSILPSTPETRGLLNADTLILLPRGAVVINAGRGDLIELRALIDQLDSGHLRGAQLDVFPQEPLTAENPIWQHPKLIITPHVAAATLVEEATSQIASKLAQWQQGQAVAGLVTKAAM</sequence>
<reference evidence="4 5" key="1">
    <citation type="submission" date="2018-02" db="EMBL/GenBank/DDBJ databases">
        <title>novel marine gammaproteobacteria from coastal saline agro ecosystem.</title>
        <authorList>
            <person name="Krishnan R."/>
            <person name="Ramesh Kumar N."/>
        </authorList>
    </citation>
    <scope>NUCLEOTIDE SEQUENCE [LARGE SCALE GENOMIC DNA]</scope>
    <source>
        <strain evidence="4 5">228</strain>
    </source>
</reference>
<dbReference type="Pfam" id="PF02826">
    <property type="entry name" value="2-Hacid_dh_C"/>
    <property type="match status" value="1"/>
</dbReference>